<dbReference type="InterPro" id="IPR038765">
    <property type="entry name" value="Papain-like_cys_pep_sf"/>
</dbReference>
<dbReference type="Gene3D" id="3.90.70.10">
    <property type="entry name" value="Cysteine proteinases"/>
    <property type="match status" value="1"/>
</dbReference>
<dbReference type="Pfam" id="PF00112">
    <property type="entry name" value="Peptidase_C1"/>
    <property type="match status" value="1"/>
</dbReference>
<proteinExistence type="inferred from homology"/>
<feature type="domain" description="Peptidase C1A papain C-terminal" evidence="4">
    <location>
        <begin position="146"/>
        <end position="375"/>
    </location>
</feature>
<dbReference type="PANTHER" id="PTHR12411">
    <property type="entry name" value="CYSTEINE PROTEASE FAMILY C1-RELATED"/>
    <property type="match status" value="1"/>
</dbReference>
<dbReference type="InterPro" id="IPR039417">
    <property type="entry name" value="Peptidase_C1A_papain-like"/>
</dbReference>
<dbReference type="InterPro" id="IPR025660">
    <property type="entry name" value="Pept_his_AS"/>
</dbReference>
<dbReference type="PROSITE" id="PS00639">
    <property type="entry name" value="THIOL_PROTEASE_HIS"/>
    <property type="match status" value="1"/>
</dbReference>
<dbReference type="SMART" id="SM00645">
    <property type="entry name" value="Pept_C1"/>
    <property type="match status" value="1"/>
</dbReference>
<dbReference type="InterPro" id="IPR000169">
    <property type="entry name" value="Pept_cys_AS"/>
</dbReference>
<dbReference type="PROSITE" id="PS00640">
    <property type="entry name" value="THIOL_PROTEASE_ASN"/>
    <property type="match status" value="1"/>
</dbReference>
<dbReference type="EMBL" id="HBHQ01020369">
    <property type="protein sequence ID" value="CAD9821886.1"/>
    <property type="molecule type" value="Transcribed_RNA"/>
</dbReference>
<organism evidence="5">
    <name type="scientific">Attheya septentrionalis</name>
    <dbReference type="NCBI Taxonomy" id="420275"/>
    <lineage>
        <taxon>Eukaryota</taxon>
        <taxon>Sar</taxon>
        <taxon>Stramenopiles</taxon>
        <taxon>Ochrophyta</taxon>
        <taxon>Bacillariophyta</taxon>
        <taxon>Coscinodiscophyceae</taxon>
        <taxon>Chaetocerotophycidae</taxon>
        <taxon>Chaetocerotales</taxon>
        <taxon>Attheyaceae</taxon>
        <taxon>Attheya</taxon>
    </lineage>
</organism>
<dbReference type="PRINTS" id="PR00705">
    <property type="entry name" value="PAPAIN"/>
</dbReference>
<evidence type="ECO:0000259" key="4">
    <source>
        <dbReference type="SMART" id="SM00645"/>
    </source>
</evidence>
<accession>A0A7S2UM54</accession>
<gene>
    <name evidence="5" type="ORF">ASEP1449_LOCUS13720</name>
</gene>
<protein>
    <recommendedName>
        <fullName evidence="4">Peptidase C1A papain C-terminal domain-containing protein</fullName>
    </recommendedName>
</protein>
<name>A0A7S2UM54_9STRA</name>
<dbReference type="InterPro" id="IPR000668">
    <property type="entry name" value="Peptidase_C1A_C"/>
</dbReference>
<dbReference type="AlphaFoldDB" id="A0A7S2UM54"/>
<dbReference type="CDD" id="cd02248">
    <property type="entry name" value="Peptidase_C1A"/>
    <property type="match status" value="1"/>
</dbReference>
<reference evidence="5" key="1">
    <citation type="submission" date="2021-01" db="EMBL/GenBank/DDBJ databases">
        <authorList>
            <person name="Corre E."/>
            <person name="Pelletier E."/>
            <person name="Niang G."/>
            <person name="Scheremetjew M."/>
            <person name="Finn R."/>
            <person name="Kale V."/>
            <person name="Holt S."/>
            <person name="Cochrane G."/>
            <person name="Meng A."/>
            <person name="Brown T."/>
            <person name="Cohen L."/>
        </authorList>
    </citation>
    <scope>NUCLEOTIDE SEQUENCE</scope>
    <source>
        <strain evidence="5">CCMP2084</strain>
    </source>
</reference>
<keyword evidence="3" id="KW-1015">Disulfide bond</keyword>
<comment type="similarity">
    <text evidence="1">Belongs to the peptidase C1 family.</text>
</comment>
<evidence type="ECO:0000256" key="2">
    <source>
        <dbReference type="ARBA" id="ARBA00023145"/>
    </source>
</evidence>
<evidence type="ECO:0000313" key="5">
    <source>
        <dbReference type="EMBL" id="CAD9821886.1"/>
    </source>
</evidence>
<dbReference type="InterPro" id="IPR025661">
    <property type="entry name" value="Pept_asp_AS"/>
</dbReference>
<dbReference type="InterPro" id="IPR013128">
    <property type="entry name" value="Peptidase_C1A"/>
</dbReference>
<keyword evidence="2" id="KW-0865">Zymogen</keyword>
<dbReference type="GO" id="GO:0008234">
    <property type="term" value="F:cysteine-type peptidase activity"/>
    <property type="evidence" value="ECO:0007669"/>
    <property type="project" value="InterPro"/>
</dbReference>
<dbReference type="PROSITE" id="PS00139">
    <property type="entry name" value="THIOL_PROTEASE_CYS"/>
    <property type="match status" value="1"/>
</dbReference>
<evidence type="ECO:0000256" key="1">
    <source>
        <dbReference type="ARBA" id="ARBA00008455"/>
    </source>
</evidence>
<dbReference type="Pfam" id="PF08246">
    <property type="entry name" value="Inhibitor_I29"/>
    <property type="match status" value="1"/>
</dbReference>
<evidence type="ECO:0000256" key="3">
    <source>
        <dbReference type="ARBA" id="ARBA00023157"/>
    </source>
</evidence>
<dbReference type="GO" id="GO:0006508">
    <property type="term" value="P:proteolysis"/>
    <property type="evidence" value="ECO:0007669"/>
    <property type="project" value="InterPro"/>
</dbReference>
<dbReference type="InterPro" id="IPR013201">
    <property type="entry name" value="Prot_inhib_I29"/>
</dbReference>
<dbReference type="SUPFAM" id="SSF54001">
    <property type="entry name" value="Cysteine proteinases"/>
    <property type="match status" value="1"/>
</dbReference>
<sequence length="428" mass="46228">MGVSTSNKATTVRFGYVCIIALAAVRSVLVASANDIDSIDLDQYTFEQYLIDFDKKYEHSTDKWIERESQFYRNIKKILSHNEDSGMHRLGVNAFTDGSDLPLGYDKSLHHSWKGKSADRISSSRKLSISPHEMDLPFDADTVDKLPSSIDWRESKVVTEVRNQGGCGSCWAFSAIEVLESHVALQTGNLLDLSEQELLSCMSNPHQCGGNGGCAGANAELAYDFVAKMGIVTDADMTYVSANGTVPACALDNDEKYNKNAPKGALVGLLTNAAVSIDGFSHIPTNDYVTLMNAVAKAGPVVVAVAASDWGLYKEGIFTDDGSQSADINHGVALVGYGTDEELGEDYWLVRNSWGKSWGEDGYIRLRRTDPSILDNPDDDCILDVTPLDGTVCANDETGKTIIPVAVKVCGTSGILFDGVIPVGGREI</sequence>